<dbReference type="Proteomes" id="UP000247792">
    <property type="component" value="Unassembled WGS sequence"/>
</dbReference>
<proteinExistence type="predicted"/>
<reference evidence="2 3" key="1">
    <citation type="submission" date="2018-05" db="EMBL/GenBank/DDBJ databases">
        <title>Genomic Encyclopedia of Type Strains, Phase IV (KMG-IV): sequencing the most valuable type-strain genomes for metagenomic binning, comparative biology and taxonomic classification.</title>
        <authorList>
            <person name="Goeker M."/>
        </authorList>
    </citation>
    <scope>NUCLEOTIDE SEQUENCE [LARGE SCALE GENOMIC DNA]</scope>
    <source>
        <strain evidence="2 3">DSM 19792</strain>
    </source>
</reference>
<evidence type="ECO:0000256" key="1">
    <source>
        <dbReference type="SAM" id="Phobius"/>
    </source>
</evidence>
<feature type="transmembrane region" description="Helical" evidence="1">
    <location>
        <begin position="64"/>
        <end position="82"/>
    </location>
</feature>
<feature type="transmembrane region" description="Helical" evidence="1">
    <location>
        <begin position="189"/>
        <end position="211"/>
    </location>
</feature>
<name>A0A318J9M8_9BURK</name>
<feature type="transmembrane region" description="Helical" evidence="1">
    <location>
        <begin position="94"/>
        <end position="111"/>
    </location>
</feature>
<gene>
    <name evidence="2" type="ORF">DFR42_104281</name>
</gene>
<comment type="caution">
    <text evidence="2">The sequence shown here is derived from an EMBL/GenBank/DDBJ whole genome shotgun (WGS) entry which is preliminary data.</text>
</comment>
<keyword evidence="1" id="KW-1133">Transmembrane helix</keyword>
<feature type="transmembrane region" description="Helical" evidence="1">
    <location>
        <begin position="159"/>
        <end position="177"/>
    </location>
</feature>
<evidence type="ECO:0000313" key="3">
    <source>
        <dbReference type="Proteomes" id="UP000247792"/>
    </source>
</evidence>
<keyword evidence="3" id="KW-1185">Reference proteome</keyword>
<organism evidence="2 3">
    <name type="scientific">Undibacterium pigrum</name>
    <dbReference type="NCBI Taxonomy" id="401470"/>
    <lineage>
        <taxon>Bacteria</taxon>
        <taxon>Pseudomonadati</taxon>
        <taxon>Pseudomonadota</taxon>
        <taxon>Betaproteobacteria</taxon>
        <taxon>Burkholderiales</taxon>
        <taxon>Oxalobacteraceae</taxon>
        <taxon>Undibacterium</taxon>
    </lineage>
</organism>
<evidence type="ECO:0000313" key="2">
    <source>
        <dbReference type="EMBL" id="PXX43280.1"/>
    </source>
</evidence>
<dbReference type="EMBL" id="QJKB01000004">
    <property type="protein sequence ID" value="PXX43280.1"/>
    <property type="molecule type" value="Genomic_DNA"/>
</dbReference>
<keyword evidence="1" id="KW-0472">Membrane</keyword>
<protein>
    <submittedName>
        <fullName evidence="2">Uncharacterized protein</fullName>
    </submittedName>
</protein>
<dbReference type="AlphaFoldDB" id="A0A318J9M8"/>
<keyword evidence="1" id="KW-0812">Transmembrane</keyword>
<accession>A0A318J9M8</accession>
<sequence length="240" mass="26588">MNVVTGSFSINFSDDFSDDLSDNGDLLQIAESRPMSKSHVDANYRFIAANQEVNTRIAQRHQALALYVTLVVSLLAALVALKPGEPSSKLPVEWLVMGFPVASICLTFLNYKAERSITNLRHFLATLERLEDAHLHLPSYNTDPRWARSANKARRFQDYACAVLVAAANAIGLGAVIHIYPERIAANQFVIWISVITALASLFVLLFMPAWSYRPDSELEKQIVVANDITASADQPDQQA</sequence>